<dbReference type="PANTHER" id="PTHR31528:SF3">
    <property type="entry name" value="THIAMINE BIOSYNTHESIS PROTEIN HI_0357-RELATED"/>
    <property type="match status" value="1"/>
</dbReference>
<dbReference type="GO" id="GO:0009228">
    <property type="term" value="P:thiamine biosynthetic process"/>
    <property type="evidence" value="ECO:0007669"/>
    <property type="project" value="InterPro"/>
</dbReference>
<dbReference type="Gene3D" id="3.40.190.10">
    <property type="entry name" value="Periplasmic binding protein-like II"/>
    <property type="match status" value="1"/>
</dbReference>
<feature type="domain" description="SsuA/THI5-like" evidence="1">
    <location>
        <begin position="3"/>
        <end position="49"/>
    </location>
</feature>
<dbReference type="STRING" id="1042163.BRLA_c028130"/>
<evidence type="ECO:0000259" key="1">
    <source>
        <dbReference type="Pfam" id="PF09084"/>
    </source>
</evidence>
<evidence type="ECO:0000313" key="3">
    <source>
        <dbReference type="Proteomes" id="UP000005850"/>
    </source>
</evidence>
<dbReference type="SUPFAM" id="SSF53850">
    <property type="entry name" value="Periplasmic binding protein-like II"/>
    <property type="match status" value="1"/>
</dbReference>
<name>A0A075R3M4_BRELA</name>
<dbReference type="Pfam" id="PF09084">
    <property type="entry name" value="NMT1"/>
    <property type="match status" value="1"/>
</dbReference>
<protein>
    <submittedName>
        <fullName evidence="2">Putative thiamine biosynthesis protein</fullName>
    </submittedName>
</protein>
<accession>A0A075R3M4</accession>
<gene>
    <name evidence="2" type="ORF">BRLA_c028130</name>
</gene>
<organism evidence="2 3">
    <name type="scientific">Brevibacillus laterosporus LMG 15441</name>
    <dbReference type="NCBI Taxonomy" id="1042163"/>
    <lineage>
        <taxon>Bacteria</taxon>
        <taxon>Bacillati</taxon>
        <taxon>Bacillota</taxon>
        <taxon>Bacilli</taxon>
        <taxon>Bacillales</taxon>
        <taxon>Paenibacillaceae</taxon>
        <taxon>Brevibacillus</taxon>
    </lineage>
</organism>
<dbReference type="InterPro" id="IPR027939">
    <property type="entry name" value="NMT1/THI5"/>
</dbReference>
<dbReference type="PANTHER" id="PTHR31528">
    <property type="entry name" value="4-AMINO-5-HYDROXYMETHYL-2-METHYLPYRIMIDINE PHOSPHATE SYNTHASE THI11-RELATED"/>
    <property type="match status" value="1"/>
</dbReference>
<dbReference type="Proteomes" id="UP000005850">
    <property type="component" value="Chromosome"/>
</dbReference>
<reference evidence="2 3" key="1">
    <citation type="journal article" date="2011" name="J. Bacteriol.">
        <title>Genome sequence of Brevibacillus laterosporus LMG 15441, a pathogen of invertebrates.</title>
        <authorList>
            <person name="Djukic M."/>
            <person name="Poehlein A."/>
            <person name="Thurmer A."/>
            <person name="Daniel R."/>
        </authorList>
    </citation>
    <scope>NUCLEOTIDE SEQUENCE [LARGE SCALE GENOMIC DNA]</scope>
    <source>
        <strain evidence="2 3">LMG 15441</strain>
    </source>
</reference>
<dbReference type="EMBL" id="CP007806">
    <property type="protein sequence ID" value="AIG27127.1"/>
    <property type="molecule type" value="Genomic_DNA"/>
</dbReference>
<dbReference type="AlphaFoldDB" id="A0A075R3M4"/>
<dbReference type="eggNOG" id="COG0715">
    <property type="taxonomic scope" value="Bacteria"/>
</dbReference>
<dbReference type="InterPro" id="IPR015168">
    <property type="entry name" value="SsuA/THI5"/>
</dbReference>
<evidence type="ECO:0000313" key="2">
    <source>
        <dbReference type="EMBL" id="AIG27127.1"/>
    </source>
</evidence>
<dbReference type="KEGG" id="blr:BRLA_c028130"/>
<proteinExistence type="predicted"/>
<dbReference type="HOGENOM" id="CLU_2033643_0_0_9"/>
<keyword evidence="3" id="KW-1185">Reference proteome</keyword>
<sequence>MTDDGVPSYYELVLVTSDQTATKKREALERFQQAIQKGQAYVASHPKEALEALLQHEATEFPLDREIEHKSLKVLLPLMDAKGQPFGSQDTAQWQEVIDWMATKKLISKTFSAQEILPVVK</sequence>